<keyword evidence="6" id="KW-1003">Cell membrane</keyword>
<dbReference type="GO" id="GO:0034257">
    <property type="term" value="F:nicotinamide riboside transmembrane transporter activity"/>
    <property type="evidence" value="ECO:0007669"/>
    <property type="project" value="InterPro"/>
</dbReference>
<evidence type="ECO:0000256" key="1">
    <source>
        <dbReference type="ARBA" id="ARBA00002672"/>
    </source>
</evidence>
<dbReference type="NCBIfam" id="TIGR01528">
    <property type="entry name" value="NMN_trans_PnuC"/>
    <property type="match status" value="1"/>
</dbReference>
<reference evidence="11 12" key="1">
    <citation type="submission" date="2019-05" db="EMBL/GenBank/DDBJ databases">
        <title>Panacibacter sp. strain 17mud1-8 Genome sequencing and assembly.</title>
        <authorList>
            <person name="Chhetri G."/>
        </authorList>
    </citation>
    <scope>NUCLEOTIDE SEQUENCE [LARGE SCALE GENOMIC DNA]</scope>
    <source>
        <strain evidence="11 12">17mud1-8</strain>
    </source>
</reference>
<dbReference type="InterPro" id="IPR006419">
    <property type="entry name" value="NMN_transpt_PnuC"/>
</dbReference>
<evidence type="ECO:0000313" key="11">
    <source>
        <dbReference type="EMBL" id="TKK66010.1"/>
    </source>
</evidence>
<keyword evidence="9 10" id="KW-0472">Membrane</keyword>
<dbReference type="OrthoDB" id="9791248at2"/>
<evidence type="ECO:0000256" key="10">
    <source>
        <dbReference type="SAM" id="Phobius"/>
    </source>
</evidence>
<dbReference type="PANTHER" id="PTHR36122:SF2">
    <property type="entry name" value="NICOTINAMIDE RIBOSIDE TRANSPORTER PNUC"/>
    <property type="match status" value="1"/>
</dbReference>
<comment type="subcellular location">
    <subcellularLocation>
        <location evidence="2">Cell membrane</location>
        <topology evidence="2">Multi-pass membrane protein</topology>
    </subcellularLocation>
</comment>
<evidence type="ECO:0000256" key="5">
    <source>
        <dbReference type="ARBA" id="ARBA00022448"/>
    </source>
</evidence>
<organism evidence="11 12">
    <name type="scientific">Ilyomonas limi</name>
    <dbReference type="NCBI Taxonomy" id="2575867"/>
    <lineage>
        <taxon>Bacteria</taxon>
        <taxon>Pseudomonadati</taxon>
        <taxon>Bacteroidota</taxon>
        <taxon>Chitinophagia</taxon>
        <taxon>Chitinophagales</taxon>
        <taxon>Chitinophagaceae</taxon>
        <taxon>Ilyomonas</taxon>
    </lineage>
</organism>
<feature type="transmembrane region" description="Helical" evidence="10">
    <location>
        <begin position="40"/>
        <end position="56"/>
    </location>
</feature>
<dbReference type="RefSeq" id="WP_137263317.1">
    <property type="nucleotide sequence ID" value="NZ_SZQL01000017.1"/>
</dbReference>
<comment type="function">
    <text evidence="1">Required for nicotinamide riboside transport across the inner membrane.</text>
</comment>
<evidence type="ECO:0000313" key="12">
    <source>
        <dbReference type="Proteomes" id="UP000305848"/>
    </source>
</evidence>
<comment type="caution">
    <text evidence="11">The sequence shown here is derived from an EMBL/GenBank/DDBJ whole genome shotgun (WGS) entry which is preliminary data.</text>
</comment>
<sequence length="216" mass="24599">MSAQEIWNECIQNLKDTSLLEFTGVAAGIASVWFSRKENILVYPVGLINTIIYVYISLKGSLFGEASVNLYYTIMSIYGWVLWAKKDERHQTVLQITYSSAKEWLYQLLFFATFYIGIFAALTYLKQVFYSNTVPYADAFASATAYTGMWLMAKKKVESWWWIATNVASIPLYFIKGYVFTSVQYIVLLVLAVMGLLSWTRRVSGGKTDGLLYASD</sequence>
<gene>
    <name evidence="11" type="ORF">FC093_18585</name>
</gene>
<dbReference type="EMBL" id="SZQL01000017">
    <property type="protein sequence ID" value="TKK66010.1"/>
    <property type="molecule type" value="Genomic_DNA"/>
</dbReference>
<keyword evidence="5" id="KW-0813">Transport</keyword>
<dbReference type="Proteomes" id="UP000305848">
    <property type="component" value="Unassembled WGS sequence"/>
</dbReference>
<evidence type="ECO:0000256" key="8">
    <source>
        <dbReference type="ARBA" id="ARBA00022989"/>
    </source>
</evidence>
<feature type="transmembrane region" description="Helical" evidence="10">
    <location>
        <begin position="182"/>
        <end position="199"/>
    </location>
</feature>
<evidence type="ECO:0000256" key="9">
    <source>
        <dbReference type="ARBA" id="ARBA00023136"/>
    </source>
</evidence>
<name>A0A4U3KUF4_9BACT</name>
<dbReference type="AlphaFoldDB" id="A0A4U3KUF4"/>
<evidence type="ECO:0000256" key="3">
    <source>
        <dbReference type="ARBA" id="ARBA00006669"/>
    </source>
</evidence>
<dbReference type="PANTHER" id="PTHR36122">
    <property type="entry name" value="NICOTINAMIDE RIBOSIDE TRANSPORTER PNUC"/>
    <property type="match status" value="1"/>
</dbReference>
<feature type="transmembrane region" description="Helical" evidence="10">
    <location>
        <begin position="62"/>
        <end position="83"/>
    </location>
</feature>
<keyword evidence="7 10" id="KW-0812">Transmembrane</keyword>
<accession>A0A4U3KUF4</accession>
<proteinExistence type="inferred from homology"/>
<comment type="similarity">
    <text evidence="3">Belongs to the nicotinamide ribonucleoside (NR) uptake permease (TC 4.B.1) family.</text>
</comment>
<evidence type="ECO:0000256" key="4">
    <source>
        <dbReference type="ARBA" id="ARBA00017522"/>
    </source>
</evidence>
<keyword evidence="8 10" id="KW-1133">Transmembrane helix</keyword>
<evidence type="ECO:0000256" key="6">
    <source>
        <dbReference type="ARBA" id="ARBA00022475"/>
    </source>
</evidence>
<feature type="transmembrane region" description="Helical" evidence="10">
    <location>
        <begin position="104"/>
        <end position="124"/>
    </location>
</feature>
<evidence type="ECO:0000256" key="7">
    <source>
        <dbReference type="ARBA" id="ARBA00022692"/>
    </source>
</evidence>
<protein>
    <recommendedName>
        <fullName evidence="4">Nicotinamide riboside transporter PnuC</fullName>
    </recommendedName>
</protein>
<keyword evidence="12" id="KW-1185">Reference proteome</keyword>
<dbReference type="GO" id="GO:0005886">
    <property type="term" value="C:plasma membrane"/>
    <property type="evidence" value="ECO:0007669"/>
    <property type="project" value="UniProtKB-SubCell"/>
</dbReference>
<evidence type="ECO:0000256" key="2">
    <source>
        <dbReference type="ARBA" id="ARBA00004651"/>
    </source>
</evidence>
<dbReference type="Pfam" id="PF04973">
    <property type="entry name" value="NMN_transporter"/>
    <property type="match status" value="1"/>
</dbReference>